<evidence type="ECO:0000313" key="7">
    <source>
        <dbReference type="Proteomes" id="UP000008291"/>
    </source>
</evidence>
<comment type="similarity">
    <text evidence="4">Belongs to the protein N5-glutamine methyltransferase family. PrmB subfamily.</text>
</comment>
<dbReference type="InterPro" id="IPR029063">
    <property type="entry name" value="SAM-dependent_MTases_sf"/>
</dbReference>
<gene>
    <name evidence="4" type="primary">prmB</name>
    <name evidence="6" type="ordered locus">Tbd_1270</name>
</gene>
<comment type="catalytic activity">
    <reaction evidence="4">
        <text>L-glutaminyl-[ribosomal protein uL3] + S-adenosyl-L-methionine = N(5)-methyl-L-glutaminyl-[ribosomal protein uL3] + S-adenosyl-L-homocysteine + H(+)</text>
        <dbReference type="Rhea" id="RHEA:45020"/>
        <dbReference type="Rhea" id="RHEA-COMP:11063"/>
        <dbReference type="Rhea" id="RHEA-COMP:11064"/>
        <dbReference type="ChEBI" id="CHEBI:15378"/>
        <dbReference type="ChEBI" id="CHEBI:30011"/>
        <dbReference type="ChEBI" id="CHEBI:57856"/>
        <dbReference type="ChEBI" id="CHEBI:59789"/>
        <dbReference type="ChEBI" id="CHEBI:61891"/>
        <dbReference type="EC" id="2.1.1.298"/>
    </reaction>
</comment>
<dbReference type="NCBIfam" id="TIGR03533">
    <property type="entry name" value="L3_gln_methyl"/>
    <property type="match status" value="1"/>
</dbReference>
<dbReference type="AlphaFoldDB" id="Q3SJE1"/>
<dbReference type="CDD" id="cd02440">
    <property type="entry name" value="AdoMet_MTases"/>
    <property type="match status" value="1"/>
</dbReference>
<accession>Q3SJE1</accession>
<dbReference type="EC" id="2.1.1.298" evidence="4"/>
<dbReference type="InterPro" id="IPR002052">
    <property type="entry name" value="DNA_methylase_N6_adenine_CS"/>
</dbReference>
<feature type="domain" description="Methyltransferase small" evidence="5">
    <location>
        <begin position="131"/>
        <end position="214"/>
    </location>
</feature>
<dbReference type="PIRSF" id="PIRSF037167">
    <property type="entry name" value="Mtase_YfcB_prd"/>
    <property type="match status" value="1"/>
</dbReference>
<dbReference type="PANTHER" id="PTHR47806">
    <property type="entry name" value="50S RIBOSOMAL PROTEIN L3 GLUTAMINE METHYLTRANSFERASE"/>
    <property type="match status" value="1"/>
</dbReference>
<keyword evidence="1 4" id="KW-0489">Methyltransferase</keyword>
<dbReference type="HOGENOM" id="CLU_018398_5_1_4"/>
<dbReference type="Pfam" id="PF05175">
    <property type="entry name" value="MTS"/>
    <property type="match status" value="1"/>
</dbReference>
<dbReference type="KEGG" id="tbd:Tbd_1270"/>
<dbReference type="HAMAP" id="MF_02125">
    <property type="entry name" value="L3_methyltr_PrmB"/>
    <property type="match status" value="1"/>
</dbReference>
<dbReference type="InterPro" id="IPR007848">
    <property type="entry name" value="Small_mtfrase_dom"/>
</dbReference>
<dbReference type="STRING" id="292415.Tbd_1270"/>
<dbReference type="GO" id="GO:0003676">
    <property type="term" value="F:nucleic acid binding"/>
    <property type="evidence" value="ECO:0007669"/>
    <property type="project" value="InterPro"/>
</dbReference>
<evidence type="ECO:0000259" key="5">
    <source>
        <dbReference type="Pfam" id="PF05175"/>
    </source>
</evidence>
<keyword evidence="7" id="KW-1185">Reference proteome</keyword>
<dbReference type="EMBL" id="CP000116">
    <property type="protein sequence ID" value="AAZ97223.1"/>
    <property type="molecule type" value="Genomic_DNA"/>
</dbReference>
<dbReference type="GO" id="GO:0036009">
    <property type="term" value="F:protein-glutamine N-methyltransferase activity"/>
    <property type="evidence" value="ECO:0007669"/>
    <property type="project" value="UniProtKB-UniRule"/>
</dbReference>
<keyword evidence="2 4" id="KW-0808">Transferase</keyword>
<dbReference type="eggNOG" id="COG2890">
    <property type="taxonomic scope" value="Bacteria"/>
</dbReference>
<dbReference type="Gene3D" id="1.10.8.10">
    <property type="entry name" value="DNA helicase RuvA subunit, C-terminal domain"/>
    <property type="match status" value="1"/>
</dbReference>
<protein>
    <recommendedName>
        <fullName evidence="4">Ribosomal protein uL3 glutamine methyltransferase</fullName>
        <shortName evidence="4">uL3 MTase</shortName>
        <ecNumber evidence="4">2.1.1.298</ecNumber>
    </recommendedName>
    <alternativeName>
        <fullName evidence="4">N5-glutamine methyltransferase PrmB</fullName>
    </alternativeName>
</protein>
<reference evidence="6 7" key="1">
    <citation type="journal article" date="2006" name="J. Bacteriol.">
        <title>The genome sequence of the obligately chemolithoautotrophic, facultatively anaerobic bacterium Thiobacillus denitrificans.</title>
        <authorList>
            <person name="Beller H.R."/>
            <person name="Chain P.S."/>
            <person name="Letain T.E."/>
            <person name="Chakicherla A."/>
            <person name="Larimer F.W."/>
            <person name="Richardson P.M."/>
            <person name="Coleman M.A."/>
            <person name="Wood A.P."/>
            <person name="Kelly D.P."/>
        </authorList>
    </citation>
    <scope>NUCLEOTIDE SEQUENCE [LARGE SCALE GENOMIC DNA]</scope>
    <source>
        <strain evidence="6 7">ATCC 25259</strain>
    </source>
</reference>
<evidence type="ECO:0000256" key="3">
    <source>
        <dbReference type="ARBA" id="ARBA00022691"/>
    </source>
</evidence>
<dbReference type="InterPro" id="IPR017127">
    <property type="entry name" value="Ribosome_uL3_MTase"/>
</dbReference>
<sequence length="308" mass="33688">MNAFDDTESLITVRDWLRFAVSRFNEARLFFGHGSDNAFDEAAYLILHTLHLPLDRLEPFLDASLTHAESEQVRAMLERRVRERLPAAYLTREAWLAGHHFYVDERVIVPRSFIAELLQDQLAPWVEDADAVEDVLDLCTGSGCLAVLAALAFPSADVDAVDLSQDALAVAARNVADYDLDARIALIESDLFATLGGRRYDLIISNPPYVDAAAVAALPAEYRAEPALALGSGEDGLDATRKILAAAGDHLKPGGLLVVEIGHNRDALEAAYPALPFTWLDTEGGDQFVFMLRREDLLEPNASGSTTV</sequence>
<evidence type="ECO:0000256" key="2">
    <source>
        <dbReference type="ARBA" id="ARBA00022679"/>
    </source>
</evidence>
<dbReference type="SUPFAM" id="SSF53335">
    <property type="entry name" value="S-adenosyl-L-methionine-dependent methyltransferases"/>
    <property type="match status" value="1"/>
</dbReference>
<dbReference type="GO" id="GO:0005829">
    <property type="term" value="C:cytosol"/>
    <property type="evidence" value="ECO:0007669"/>
    <property type="project" value="TreeGrafter"/>
</dbReference>
<evidence type="ECO:0000313" key="6">
    <source>
        <dbReference type="EMBL" id="AAZ97223.1"/>
    </source>
</evidence>
<dbReference type="PROSITE" id="PS00092">
    <property type="entry name" value="N6_MTASE"/>
    <property type="match status" value="1"/>
</dbReference>
<comment type="function">
    <text evidence="4">Methylates ribosomal protein uL3 on a specific glutamine residue.</text>
</comment>
<dbReference type="NCBIfam" id="TIGR00536">
    <property type="entry name" value="hemK_fam"/>
    <property type="match status" value="1"/>
</dbReference>
<evidence type="ECO:0000256" key="4">
    <source>
        <dbReference type="HAMAP-Rule" id="MF_02125"/>
    </source>
</evidence>
<evidence type="ECO:0000256" key="1">
    <source>
        <dbReference type="ARBA" id="ARBA00022603"/>
    </source>
</evidence>
<keyword evidence="3 4" id="KW-0949">S-adenosyl-L-methionine</keyword>
<dbReference type="GO" id="GO:0032259">
    <property type="term" value="P:methylation"/>
    <property type="evidence" value="ECO:0007669"/>
    <property type="project" value="UniProtKB-KW"/>
</dbReference>
<dbReference type="OrthoDB" id="9800643at2"/>
<organism evidence="6 7">
    <name type="scientific">Thiobacillus denitrificans (strain ATCC 25259 / T1)</name>
    <dbReference type="NCBI Taxonomy" id="292415"/>
    <lineage>
        <taxon>Bacteria</taxon>
        <taxon>Pseudomonadati</taxon>
        <taxon>Pseudomonadota</taxon>
        <taxon>Betaproteobacteria</taxon>
        <taxon>Nitrosomonadales</taxon>
        <taxon>Thiobacillaceae</taxon>
        <taxon>Thiobacillus</taxon>
    </lineage>
</organism>
<dbReference type="InterPro" id="IPR004556">
    <property type="entry name" value="HemK-like"/>
</dbReference>
<dbReference type="PANTHER" id="PTHR47806:SF1">
    <property type="entry name" value="RIBOSOMAL PROTEIN UL3 GLUTAMINE METHYLTRANSFERASE"/>
    <property type="match status" value="1"/>
</dbReference>
<proteinExistence type="inferred from homology"/>
<name>Q3SJE1_THIDA</name>
<dbReference type="Gene3D" id="3.40.50.150">
    <property type="entry name" value="Vaccinia Virus protein VP39"/>
    <property type="match status" value="1"/>
</dbReference>
<dbReference type="RefSeq" id="WP_011311782.1">
    <property type="nucleotide sequence ID" value="NC_007404.1"/>
</dbReference>
<dbReference type="Proteomes" id="UP000008291">
    <property type="component" value="Chromosome"/>
</dbReference>